<dbReference type="Pfam" id="PF00561">
    <property type="entry name" value="Abhydrolase_1"/>
    <property type="match status" value="1"/>
</dbReference>
<feature type="domain" description="AB hydrolase-1" evidence="2">
    <location>
        <begin position="22"/>
        <end position="249"/>
    </location>
</feature>
<dbReference type="PANTHER" id="PTHR43798">
    <property type="entry name" value="MONOACYLGLYCEROL LIPASE"/>
    <property type="match status" value="1"/>
</dbReference>
<evidence type="ECO:0000313" key="3">
    <source>
        <dbReference type="EMBL" id="MFC7147900.1"/>
    </source>
</evidence>
<sequence length="270" mass="29108">MNKKQLSTGISVAYEEAGKGEPIVLLHGFCGSRRYWEEALPHFAGIGRTIVPDLRGHGDSDAAGSEERYTMEDLADDVAALMDELNLPKIALFGHSLGGYAALAFAEKYPHRLTALGLVHSTAYPDTEQAKENRLKAAETIRTQGVDAFVDGLVPKLFSPAHRESKPELIAKAKEIGYGTSPEGAAGCALGMRARPDRVSVLQRLNLPILLLAGESDEVIPPEKRFPVSGDNVTAITLEGVGHMGMMEAPEALAGCIGSFMERNRRTDRV</sequence>
<organism evidence="3 4">
    <name type="scientific">Cohnella cellulosilytica</name>
    <dbReference type="NCBI Taxonomy" id="986710"/>
    <lineage>
        <taxon>Bacteria</taxon>
        <taxon>Bacillati</taxon>
        <taxon>Bacillota</taxon>
        <taxon>Bacilli</taxon>
        <taxon>Bacillales</taxon>
        <taxon>Paenibacillaceae</taxon>
        <taxon>Cohnella</taxon>
    </lineage>
</organism>
<reference evidence="4" key="1">
    <citation type="journal article" date="2019" name="Int. J. Syst. Evol. Microbiol.">
        <title>The Global Catalogue of Microorganisms (GCM) 10K type strain sequencing project: providing services to taxonomists for standard genome sequencing and annotation.</title>
        <authorList>
            <consortium name="The Broad Institute Genomics Platform"/>
            <consortium name="The Broad Institute Genome Sequencing Center for Infectious Disease"/>
            <person name="Wu L."/>
            <person name="Ma J."/>
        </authorList>
    </citation>
    <scope>NUCLEOTIDE SEQUENCE [LARGE SCALE GENOMIC DNA]</scope>
    <source>
        <strain evidence="4">KCTC 12907</strain>
    </source>
</reference>
<dbReference type="InterPro" id="IPR000073">
    <property type="entry name" value="AB_hydrolase_1"/>
</dbReference>
<dbReference type="PANTHER" id="PTHR43798:SF31">
    <property type="entry name" value="AB HYDROLASE SUPERFAMILY PROTEIN YCLE"/>
    <property type="match status" value="1"/>
</dbReference>
<dbReference type="Proteomes" id="UP001596378">
    <property type="component" value="Unassembled WGS sequence"/>
</dbReference>
<dbReference type="RefSeq" id="WP_378051057.1">
    <property type="nucleotide sequence ID" value="NZ_JBHMDN010000032.1"/>
</dbReference>
<evidence type="ECO:0000259" key="2">
    <source>
        <dbReference type="Pfam" id="PF00561"/>
    </source>
</evidence>
<protein>
    <submittedName>
        <fullName evidence="3">Alpha/beta fold hydrolase</fullName>
    </submittedName>
</protein>
<evidence type="ECO:0000256" key="1">
    <source>
        <dbReference type="ARBA" id="ARBA00022801"/>
    </source>
</evidence>
<accession>A0ABW2F7N0</accession>
<comment type="caution">
    <text evidence="3">The sequence shown here is derived from an EMBL/GenBank/DDBJ whole genome shotgun (WGS) entry which is preliminary data.</text>
</comment>
<dbReference type="PRINTS" id="PR00412">
    <property type="entry name" value="EPOXHYDRLASE"/>
</dbReference>
<evidence type="ECO:0000313" key="4">
    <source>
        <dbReference type="Proteomes" id="UP001596378"/>
    </source>
</evidence>
<dbReference type="InterPro" id="IPR000639">
    <property type="entry name" value="Epox_hydrolase-like"/>
</dbReference>
<dbReference type="PRINTS" id="PR00111">
    <property type="entry name" value="ABHYDROLASE"/>
</dbReference>
<dbReference type="InterPro" id="IPR029058">
    <property type="entry name" value="AB_hydrolase_fold"/>
</dbReference>
<name>A0ABW2F7N0_9BACL</name>
<gene>
    <name evidence="3" type="ORF">ACFQMJ_05070</name>
</gene>
<keyword evidence="1 3" id="KW-0378">Hydrolase</keyword>
<dbReference type="EMBL" id="JBHTAI010000003">
    <property type="protein sequence ID" value="MFC7147900.1"/>
    <property type="molecule type" value="Genomic_DNA"/>
</dbReference>
<dbReference type="Gene3D" id="3.40.50.1820">
    <property type="entry name" value="alpha/beta hydrolase"/>
    <property type="match status" value="1"/>
</dbReference>
<dbReference type="SUPFAM" id="SSF53474">
    <property type="entry name" value="alpha/beta-Hydrolases"/>
    <property type="match status" value="1"/>
</dbReference>
<dbReference type="InterPro" id="IPR050266">
    <property type="entry name" value="AB_hydrolase_sf"/>
</dbReference>
<proteinExistence type="predicted"/>
<dbReference type="GO" id="GO:0016787">
    <property type="term" value="F:hydrolase activity"/>
    <property type="evidence" value="ECO:0007669"/>
    <property type="project" value="UniProtKB-KW"/>
</dbReference>
<keyword evidence="4" id="KW-1185">Reference proteome</keyword>